<dbReference type="SUPFAM" id="SSF141868">
    <property type="entry name" value="EAL domain-like"/>
    <property type="match status" value="1"/>
</dbReference>
<dbReference type="Pfam" id="PF08448">
    <property type="entry name" value="PAS_4"/>
    <property type="match status" value="1"/>
</dbReference>
<dbReference type="SUPFAM" id="SSF55785">
    <property type="entry name" value="PYP-like sensor domain (PAS domain)"/>
    <property type="match status" value="2"/>
</dbReference>
<dbReference type="PROSITE" id="PS50883">
    <property type="entry name" value="EAL"/>
    <property type="match status" value="1"/>
</dbReference>
<dbReference type="InterPro" id="IPR001610">
    <property type="entry name" value="PAC"/>
</dbReference>
<dbReference type="NCBIfam" id="TIGR00229">
    <property type="entry name" value="sensory_box"/>
    <property type="match status" value="2"/>
</dbReference>
<dbReference type="InterPro" id="IPR029787">
    <property type="entry name" value="Nucleotide_cyclase"/>
</dbReference>
<comment type="caution">
    <text evidence="5">The sequence shown here is derived from an EMBL/GenBank/DDBJ whole genome shotgun (WGS) entry which is preliminary data.</text>
</comment>
<dbReference type="Pfam" id="PF00563">
    <property type="entry name" value="EAL"/>
    <property type="match status" value="1"/>
</dbReference>
<dbReference type="Gene3D" id="3.30.70.270">
    <property type="match status" value="1"/>
</dbReference>
<dbReference type="Gene3D" id="3.20.20.450">
    <property type="entry name" value="EAL domain"/>
    <property type="match status" value="1"/>
</dbReference>
<name>A0A4Q8CZ92_9GAMM</name>
<dbReference type="Proteomes" id="UP000292298">
    <property type="component" value="Unassembled WGS sequence"/>
</dbReference>
<evidence type="ECO:0000313" key="6">
    <source>
        <dbReference type="Proteomes" id="UP000292298"/>
    </source>
</evidence>
<reference evidence="5 6" key="1">
    <citation type="submission" date="2019-02" db="EMBL/GenBank/DDBJ databases">
        <title>Genomic Encyclopedia of Type Strains, Phase IV (KMG-IV): sequencing the most valuable type-strain genomes for metagenomic binning, comparative biology and taxonomic classification.</title>
        <authorList>
            <person name="Goeker M."/>
        </authorList>
    </citation>
    <scope>NUCLEOTIDE SEQUENCE [LARGE SCALE GENOMIC DNA]</scope>
    <source>
        <strain evidence="5 6">DSM 21056</strain>
    </source>
</reference>
<dbReference type="SMART" id="SM00086">
    <property type="entry name" value="PAC"/>
    <property type="match status" value="1"/>
</dbReference>
<proteinExistence type="predicted"/>
<gene>
    <name evidence="5" type="ORF">EV698_0586</name>
</gene>
<dbReference type="PANTHER" id="PTHR44757">
    <property type="entry name" value="DIGUANYLATE CYCLASE DGCP"/>
    <property type="match status" value="1"/>
</dbReference>
<dbReference type="SMART" id="SM00052">
    <property type="entry name" value="EAL"/>
    <property type="match status" value="1"/>
</dbReference>
<feature type="domain" description="GGDEF" evidence="4">
    <location>
        <begin position="291"/>
        <end position="423"/>
    </location>
</feature>
<feature type="domain" description="PAC" evidence="2">
    <location>
        <begin position="208"/>
        <end position="260"/>
    </location>
</feature>
<dbReference type="Pfam" id="PF13426">
    <property type="entry name" value="PAS_9"/>
    <property type="match status" value="1"/>
</dbReference>
<sequence length="696" mass="78517">MTQEAASDNHMPDPSSFQTLLEASDNLCAIVDADYRYRWVNAAYQRLHAPSPDSLVGVSVRRVVGDEHFASVTRPRLNRCLDGQPQCYEIERQSAVMGERDLEVRYIPLMHSELGQREIGIVIADITHRRECERELQKMMSIAHLSPSSIAITDLQGRIEYVNPALEKISGYSRDELIGNTSAVLKSGNTPDDVYRNLWETIEGGQTWIGELENRRRDGSLYHEYTLIAPLRDDDGKVVNYAAIKQDTTALRTTESDLERLAFEDSLTGLYTRNGFSQALQEWVDREGWHSEAMVVMVDVIGLRDINDAYGYEGGDRLLIEFSKRLLQTASGPGLAGRIGGDECTLFLAPDPDEPIQTRLEAIVDQLSRPFDLDGVAIGIAIRVGYTRLNHGTRPADTLLREAERALFQHRADSNLPWVAYTDRLEQEARARVDLTRELRTALQDNQLELHFQPKVDLSTGHLVSAEALLRWNHPERGLISPGVFIPIAEQSQLIGPIGEWAVRCACEHLRSWQNEGLDVVRVAVNVSLVQFRSGSFPHTVHRILEETGIAPEQLSLEITESVFAQESAYLLRQMRELRAMNVRLSLDDFGTGYSSLLYLQQYPFDEIKIDQGFVTHLMNDDFSRNIVEAVKMLASALDAEIIAEGIESTTVRDTLLDMGIRLGQGFYYSFPLEAEDFRWLLERGSQLPLTADQIE</sequence>
<accession>A0A4Q8CZ92</accession>
<evidence type="ECO:0000313" key="5">
    <source>
        <dbReference type="EMBL" id="RZU98341.1"/>
    </source>
</evidence>
<dbReference type="InterPro" id="IPR001633">
    <property type="entry name" value="EAL_dom"/>
</dbReference>
<organism evidence="5 6">
    <name type="scientific">Spiribacter vilamensis</name>
    <dbReference type="NCBI Taxonomy" id="531306"/>
    <lineage>
        <taxon>Bacteria</taxon>
        <taxon>Pseudomonadati</taxon>
        <taxon>Pseudomonadota</taxon>
        <taxon>Gammaproteobacteria</taxon>
        <taxon>Chromatiales</taxon>
        <taxon>Ectothiorhodospiraceae</taxon>
        <taxon>Spiribacter</taxon>
    </lineage>
</organism>
<dbReference type="SMART" id="SM00267">
    <property type="entry name" value="GGDEF"/>
    <property type="match status" value="1"/>
</dbReference>
<dbReference type="Gene3D" id="3.30.450.20">
    <property type="entry name" value="PAS domain"/>
    <property type="match status" value="2"/>
</dbReference>
<feature type="domain" description="PAS" evidence="1">
    <location>
        <begin position="135"/>
        <end position="193"/>
    </location>
</feature>
<keyword evidence="6" id="KW-1185">Reference proteome</keyword>
<dbReference type="InterPro" id="IPR035919">
    <property type="entry name" value="EAL_sf"/>
</dbReference>
<dbReference type="CDD" id="cd01948">
    <property type="entry name" value="EAL"/>
    <property type="match status" value="1"/>
</dbReference>
<dbReference type="PANTHER" id="PTHR44757:SF2">
    <property type="entry name" value="BIOFILM ARCHITECTURE MAINTENANCE PROTEIN MBAA"/>
    <property type="match status" value="1"/>
</dbReference>
<dbReference type="Pfam" id="PF00990">
    <property type="entry name" value="GGDEF"/>
    <property type="match status" value="1"/>
</dbReference>
<feature type="domain" description="EAL" evidence="3">
    <location>
        <begin position="432"/>
        <end position="686"/>
    </location>
</feature>
<evidence type="ECO:0000259" key="1">
    <source>
        <dbReference type="PROSITE" id="PS50112"/>
    </source>
</evidence>
<dbReference type="InterPro" id="IPR013656">
    <property type="entry name" value="PAS_4"/>
</dbReference>
<evidence type="ECO:0000259" key="4">
    <source>
        <dbReference type="PROSITE" id="PS50887"/>
    </source>
</evidence>
<dbReference type="EMBL" id="SHLI01000001">
    <property type="protein sequence ID" value="RZU98341.1"/>
    <property type="molecule type" value="Genomic_DNA"/>
</dbReference>
<dbReference type="PROSITE" id="PS50113">
    <property type="entry name" value="PAC"/>
    <property type="match status" value="1"/>
</dbReference>
<dbReference type="PROSITE" id="PS50887">
    <property type="entry name" value="GGDEF"/>
    <property type="match status" value="1"/>
</dbReference>
<dbReference type="InterPro" id="IPR052155">
    <property type="entry name" value="Biofilm_reg_signaling"/>
</dbReference>
<dbReference type="InterPro" id="IPR035965">
    <property type="entry name" value="PAS-like_dom_sf"/>
</dbReference>
<evidence type="ECO:0000259" key="2">
    <source>
        <dbReference type="PROSITE" id="PS50113"/>
    </source>
</evidence>
<dbReference type="InterPro" id="IPR000160">
    <property type="entry name" value="GGDEF_dom"/>
</dbReference>
<evidence type="ECO:0000259" key="3">
    <source>
        <dbReference type="PROSITE" id="PS50883"/>
    </source>
</evidence>
<dbReference type="NCBIfam" id="TIGR00254">
    <property type="entry name" value="GGDEF"/>
    <property type="match status" value="1"/>
</dbReference>
<dbReference type="SUPFAM" id="SSF55073">
    <property type="entry name" value="Nucleotide cyclase"/>
    <property type="match status" value="1"/>
</dbReference>
<dbReference type="CDD" id="cd00130">
    <property type="entry name" value="PAS"/>
    <property type="match status" value="1"/>
</dbReference>
<protein>
    <submittedName>
        <fullName evidence="5">PAS domain S-box-containing protein/diguanylate cyclase (GGDEF)-like protein</fullName>
    </submittedName>
</protein>
<dbReference type="SMART" id="SM00091">
    <property type="entry name" value="PAS"/>
    <property type="match status" value="2"/>
</dbReference>
<dbReference type="AlphaFoldDB" id="A0A4Q8CZ92"/>
<dbReference type="InterPro" id="IPR000014">
    <property type="entry name" value="PAS"/>
</dbReference>
<dbReference type="InterPro" id="IPR043128">
    <property type="entry name" value="Rev_trsase/Diguanyl_cyclase"/>
</dbReference>
<dbReference type="PROSITE" id="PS50112">
    <property type="entry name" value="PAS"/>
    <property type="match status" value="1"/>
</dbReference>
<dbReference type="InterPro" id="IPR000700">
    <property type="entry name" value="PAS-assoc_C"/>
</dbReference>
<dbReference type="CDD" id="cd01949">
    <property type="entry name" value="GGDEF"/>
    <property type="match status" value="1"/>
</dbReference>